<evidence type="ECO:0000313" key="10">
    <source>
        <dbReference type="EMBL" id="KRN27577.1"/>
    </source>
</evidence>
<name>A0A0R2FG17_9LACO</name>
<dbReference type="InterPro" id="IPR011701">
    <property type="entry name" value="MFS"/>
</dbReference>
<feature type="domain" description="Major facilitator superfamily (MFS) profile" evidence="9">
    <location>
        <begin position="52"/>
        <end position="444"/>
    </location>
</feature>
<feature type="transmembrane region" description="Helical" evidence="8">
    <location>
        <begin position="178"/>
        <end position="200"/>
    </location>
</feature>
<feature type="transmembrane region" description="Helical" evidence="8">
    <location>
        <begin position="262"/>
        <end position="284"/>
    </location>
</feature>
<evidence type="ECO:0000256" key="1">
    <source>
        <dbReference type="ARBA" id="ARBA00004651"/>
    </source>
</evidence>
<evidence type="ECO:0000256" key="7">
    <source>
        <dbReference type="SAM" id="MobiDB-lite"/>
    </source>
</evidence>
<reference evidence="10 11" key="1">
    <citation type="journal article" date="2015" name="Genome Announc.">
        <title>Expanding the biotechnology potential of lactobacilli through comparative genomics of 213 strains and associated genera.</title>
        <authorList>
            <person name="Sun Z."/>
            <person name="Harris H.M."/>
            <person name="McCann A."/>
            <person name="Guo C."/>
            <person name="Argimon S."/>
            <person name="Zhang W."/>
            <person name="Yang X."/>
            <person name="Jeffery I.B."/>
            <person name="Cooney J.C."/>
            <person name="Kagawa T.F."/>
            <person name="Liu W."/>
            <person name="Song Y."/>
            <person name="Salvetti E."/>
            <person name="Wrobel A."/>
            <person name="Rasinkangas P."/>
            <person name="Parkhill J."/>
            <person name="Rea M.C."/>
            <person name="O'Sullivan O."/>
            <person name="Ritari J."/>
            <person name="Douillard F.P."/>
            <person name="Paul Ross R."/>
            <person name="Yang R."/>
            <person name="Briner A.E."/>
            <person name="Felis G.E."/>
            <person name="de Vos W.M."/>
            <person name="Barrangou R."/>
            <person name="Klaenhammer T.R."/>
            <person name="Caufield P.W."/>
            <person name="Cui Y."/>
            <person name="Zhang H."/>
            <person name="O'Toole P.W."/>
        </authorList>
    </citation>
    <scope>NUCLEOTIDE SEQUENCE [LARGE SCALE GENOMIC DNA]</scope>
    <source>
        <strain evidence="10 11">ATCC BAA-66</strain>
    </source>
</reference>
<proteinExistence type="predicted"/>
<feature type="transmembrane region" description="Helical" evidence="8">
    <location>
        <begin position="51"/>
        <end position="71"/>
    </location>
</feature>
<accession>A0A0R2FG17</accession>
<feature type="transmembrane region" description="Helical" evidence="8">
    <location>
        <begin position="421"/>
        <end position="438"/>
    </location>
</feature>
<sequence>MLYYAKNNTKVQESPLESDYNFSCKLTELFFNNDNIKEELKMKTASGFKKVMLIVSLLLLNIVEQAASAISASIPQMAASFPQHSEVQIELVTTVVSISVTIFVLVSGLVIKKIGQKQTAILGLVIASVASIVPAFSNSFNVIMISRVVLGIGIGLVNPLAISLIGEFFHGDTLASLMGWRTAVASIGVSVMTFLAGQLLKINWHASYLVYLLFIPALILFFFFVPSPEKMVAEQETENKDGKKESEETNTEPATENGHSSLLIVIGLSLLLMVYMACAMISYIKMALMYIQTGIGSPSQASTVISVLGFAQLIGGALFGLTYKKLHRNVLPLGVGLSGILMVLMTFTKSNGMIMLLGGLSGLFGGLAVPYIFTRISQVSNTKTAPLHNAFALVGSNLGSFVAPILASVLGATAVLSLRNAGYVIVALAVIVLVVFIFDSQKTKAPSAD</sequence>
<dbReference type="Pfam" id="PF07690">
    <property type="entry name" value="MFS_1"/>
    <property type="match status" value="1"/>
</dbReference>
<evidence type="ECO:0000256" key="6">
    <source>
        <dbReference type="ARBA" id="ARBA00023136"/>
    </source>
</evidence>
<feature type="transmembrane region" description="Helical" evidence="8">
    <location>
        <begin position="394"/>
        <end position="415"/>
    </location>
</feature>
<feature type="transmembrane region" description="Helical" evidence="8">
    <location>
        <begin position="330"/>
        <end position="347"/>
    </location>
</feature>
<evidence type="ECO:0000256" key="4">
    <source>
        <dbReference type="ARBA" id="ARBA00022692"/>
    </source>
</evidence>
<gene>
    <name evidence="10" type="ORF">IV38_GL002033</name>
</gene>
<keyword evidence="6 8" id="KW-0472">Membrane</keyword>
<keyword evidence="4 8" id="KW-0812">Transmembrane</keyword>
<dbReference type="PROSITE" id="PS50850">
    <property type="entry name" value="MFS"/>
    <property type="match status" value="1"/>
</dbReference>
<feature type="transmembrane region" description="Helical" evidence="8">
    <location>
        <begin position="206"/>
        <end position="225"/>
    </location>
</feature>
<feature type="transmembrane region" description="Helical" evidence="8">
    <location>
        <begin position="142"/>
        <end position="166"/>
    </location>
</feature>
<dbReference type="PATRIC" id="fig|81857.3.peg.2074"/>
<evidence type="ECO:0000256" key="8">
    <source>
        <dbReference type="SAM" id="Phobius"/>
    </source>
</evidence>
<dbReference type="InterPro" id="IPR050189">
    <property type="entry name" value="MFS_Efflux_Transporters"/>
</dbReference>
<comment type="caution">
    <text evidence="10">The sequence shown here is derived from an EMBL/GenBank/DDBJ whole genome shotgun (WGS) entry which is preliminary data.</text>
</comment>
<dbReference type="Gene3D" id="1.20.1250.20">
    <property type="entry name" value="MFS general substrate transporter like domains"/>
    <property type="match status" value="2"/>
</dbReference>
<dbReference type="Proteomes" id="UP000051751">
    <property type="component" value="Unassembled WGS sequence"/>
</dbReference>
<evidence type="ECO:0000256" key="3">
    <source>
        <dbReference type="ARBA" id="ARBA00022475"/>
    </source>
</evidence>
<keyword evidence="5 8" id="KW-1133">Transmembrane helix</keyword>
<dbReference type="InterPro" id="IPR020846">
    <property type="entry name" value="MFS_dom"/>
</dbReference>
<dbReference type="SUPFAM" id="SSF103473">
    <property type="entry name" value="MFS general substrate transporter"/>
    <property type="match status" value="1"/>
</dbReference>
<dbReference type="RefSeq" id="WP_236698046.1">
    <property type="nucleotide sequence ID" value="NZ_JQAT01000007.1"/>
</dbReference>
<dbReference type="PANTHER" id="PTHR43124">
    <property type="entry name" value="PURINE EFFLUX PUMP PBUE"/>
    <property type="match status" value="1"/>
</dbReference>
<feature type="transmembrane region" description="Helical" evidence="8">
    <location>
        <begin position="118"/>
        <end position="136"/>
    </location>
</feature>
<feature type="transmembrane region" description="Helical" evidence="8">
    <location>
        <begin position="304"/>
        <end position="323"/>
    </location>
</feature>
<feature type="transmembrane region" description="Helical" evidence="8">
    <location>
        <begin position="353"/>
        <end position="373"/>
    </location>
</feature>
<keyword evidence="2" id="KW-0813">Transport</keyword>
<comment type="subcellular location">
    <subcellularLocation>
        <location evidence="1">Cell membrane</location>
        <topology evidence="1">Multi-pass membrane protein</topology>
    </subcellularLocation>
</comment>
<evidence type="ECO:0000259" key="9">
    <source>
        <dbReference type="PROSITE" id="PS50850"/>
    </source>
</evidence>
<evidence type="ECO:0000313" key="11">
    <source>
        <dbReference type="Proteomes" id="UP000051751"/>
    </source>
</evidence>
<keyword evidence="3" id="KW-1003">Cell membrane</keyword>
<organism evidence="10 11">
    <name type="scientific">Lactobacillus selangorensis</name>
    <dbReference type="NCBI Taxonomy" id="81857"/>
    <lineage>
        <taxon>Bacteria</taxon>
        <taxon>Bacillati</taxon>
        <taxon>Bacillota</taxon>
        <taxon>Bacilli</taxon>
        <taxon>Lactobacillales</taxon>
        <taxon>Lactobacillaceae</taxon>
        <taxon>Lactobacillus</taxon>
    </lineage>
</organism>
<dbReference type="PANTHER" id="PTHR43124:SF3">
    <property type="entry name" value="CHLORAMPHENICOL EFFLUX PUMP RV0191"/>
    <property type="match status" value="1"/>
</dbReference>
<evidence type="ECO:0000256" key="2">
    <source>
        <dbReference type="ARBA" id="ARBA00022448"/>
    </source>
</evidence>
<dbReference type="EMBL" id="JQAT01000007">
    <property type="protein sequence ID" value="KRN27577.1"/>
    <property type="molecule type" value="Genomic_DNA"/>
</dbReference>
<dbReference type="InterPro" id="IPR036259">
    <property type="entry name" value="MFS_trans_sf"/>
</dbReference>
<feature type="transmembrane region" description="Helical" evidence="8">
    <location>
        <begin position="91"/>
        <end position="111"/>
    </location>
</feature>
<dbReference type="GO" id="GO:0005886">
    <property type="term" value="C:plasma membrane"/>
    <property type="evidence" value="ECO:0007669"/>
    <property type="project" value="UniProtKB-SubCell"/>
</dbReference>
<dbReference type="GO" id="GO:0022857">
    <property type="term" value="F:transmembrane transporter activity"/>
    <property type="evidence" value="ECO:0007669"/>
    <property type="project" value="InterPro"/>
</dbReference>
<feature type="compositionally biased region" description="Basic and acidic residues" evidence="7">
    <location>
        <begin position="234"/>
        <end position="247"/>
    </location>
</feature>
<feature type="region of interest" description="Disordered" evidence="7">
    <location>
        <begin position="234"/>
        <end position="255"/>
    </location>
</feature>
<dbReference type="AlphaFoldDB" id="A0A0R2FG17"/>
<protein>
    <submittedName>
        <fullName evidence="10">Transporter, major facilitator family</fullName>
    </submittedName>
</protein>
<evidence type="ECO:0000256" key="5">
    <source>
        <dbReference type="ARBA" id="ARBA00022989"/>
    </source>
</evidence>